<reference evidence="2 3" key="1">
    <citation type="journal article" date="2017" name="ISME J.">
        <title>Potential for microbial H2 and metal transformations associated with novel bacteria and archaea in deep terrestrial subsurface sediments.</title>
        <authorList>
            <person name="Hernsdorf A.W."/>
            <person name="Amano Y."/>
            <person name="Miyakawa K."/>
            <person name="Ise K."/>
            <person name="Suzuki Y."/>
            <person name="Anantharaman K."/>
            <person name="Probst A."/>
            <person name="Burstein D."/>
            <person name="Thomas B.C."/>
            <person name="Banfield J.F."/>
        </authorList>
    </citation>
    <scope>NUCLEOTIDE SEQUENCE [LARGE SCALE GENOMIC DNA]</scope>
    <source>
        <strain evidence="2">HGW-Actinobacteria-3</strain>
    </source>
</reference>
<keyword evidence="1" id="KW-1133">Transmembrane helix</keyword>
<organism evidence="2 3">
    <name type="scientific">Candidatus Anoxymicrobium japonicum</name>
    <dbReference type="NCBI Taxonomy" id="2013648"/>
    <lineage>
        <taxon>Bacteria</taxon>
        <taxon>Bacillati</taxon>
        <taxon>Actinomycetota</taxon>
        <taxon>Candidatus Geothermincolia</taxon>
        <taxon>Candidatus Geothermincolales</taxon>
        <taxon>Candidatus Anoxymicrobiaceae</taxon>
        <taxon>Candidatus Anoxymicrobium</taxon>
    </lineage>
</organism>
<comment type="caution">
    <text evidence="2">The sequence shown here is derived from an EMBL/GenBank/DDBJ whole genome shotgun (WGS) entry which is preliminary data.</text>
</comment>
<feature type="transmembrane region" description="Helical" evidence="1">
    <location>
        <begin position="100"/>
        <end position="118"/>
    </location>
</feature>
<dbReference type="Proteomes" id="UP000233654">
    <property type="component" value="Unassembled WGS sequence"/>
</dbReference>
<dbReference type="EMBL" id="PHEX01000018">
    <property type="protein sequence ID" value="PKQ28385.1"/>
    <property type="molecule type" value="Genomic_DNA"/>
</dbReference>
<protein>
    <recommendedName>
        <fullName evidence="4">Zinc-finger domain-containing protein</fullName>
    </recommendedName>
</protein>
<keyword evidence="1" id="KW-0812">Transmembrane</keyword>
<accession>A0A2N3G6N3</accession>
<evidence type="ECO:0000256" key="1">
    <source>
        <dbReference type="SAM" id="Phobius"/>
    </source>
</evidence>
<gene>
    <name evidence="2" type="ORF">CVT63_03015</name>
</gene>
<evidence type="ECO:0000313" key="2">
    <source>
        <dbReference type="EMBL" id="PKQ28385.1"/>
    </source>
</evidence>
<dbReference type="AlphaFoldDB" id="A0A2N3G6N3"/>
<evidence type="ECO:0008006" key="4">
    <source>
        <dbReference type="Google" id="ProtNLM"/>
    </source>
</evidence>
<proteinExistence type="predicted"/>
<evidence type="ECO:0000313" key="3">
    <source>
        <dbReference type="Proteomes" id="UP000233654"/>
    </source>
</evidence>
<sequence>MRDGRGEKDRKCVRAQNAIEELGDGHTSRIRWMFLRRHVKDCGECGAFLERMSAVVEALSEMRRLSAPSDFASLVMARLAGGSTGATAEPAEEPRVRHTLLWVAAASLGVAIGLALAIQRWIIGKEGKEKFAAASSV</sequence>
<name>A0A2N3G6N3_9ACTN</name>
<keyword evidence="1" id="KW-0472">Membrane</keyword>